<evidence type="ECO:0000313" key="2">
    <source>
        <dbReference type="Proteomes" id="UP000070371"/>
    </source>
</evidence>
<name>A0A126V247_9RHOB</name>
<dbReference type="STRING" id="1579316.RC74_14960"/>
<sequence length="111" mass="11587">MANPWAGVVELTLDGERRALKLTLGSLAQLESTLATGTLIDLVDRFEAGKYSTRDVLSPIVAGLRGGGWQGRGEDLLQADITGGPIEAARIAAQLLALAFTIPGTSEARAL</sequence>
<dbReference type="OrthoDB" id="7206814at2"/>
<dbReference type="RefSeq" id="WP_039002064.1">
    <property type="nucleotide sequence ID" value="NZ_CP014327.1"/>
</dbReference>
<dbReference type="AlphaFoldDB" id="A0A126V247"/>
<dbReference type="Pfam" id="PF11836">
    <property type="entry name" value="Phage_TAC_11"/>
    <property type="match status" value="1"/>
</dbReference>
<gene>
    <name evidence="1" type="ORF">RC74_14960</name>
</gene>
<dbReference type="KEGG" id="hat:RC74_14960"/>
<dbReference type="EMBL" id="CP014327">
    <property type="protein sequence ID" value="AML52401.1"/>
    <property type="molecule type" value="Genomic_DNA"/>
</dbReference>
<protein>
    <recommendedName>
        <fullName evidence="3">Gene transfer agent family protein</fullName>
    </recommendedName>
</protein>
<reference evidence="1 2" key="1">
    <citation type="submission" date="2016-02" db="EMBL/GenBank/DDBJ databases">
        <title>Complete genome sequence of Halocynthiibacter arcticus PAMC 20958t from arctic marine sediment.</title>
        <authorList>
            <person name="Lee Y.M."/>
            <person name="Baek K."/>
            <person name="Lee H.K."/>
            <person name="Shin S.C."/>
        </authorList>
    </citation>
    <scope>NUCLEOTIDE SEQUENCE [LARGE SCALE GENOMIC DNA]</scope>
    <source>
        <strain evidence="1">PAMC 20958</strain>
    </source>
</reference>
<evidence type="ECO:0008006" key="3">
    <source>
        <dbReference type="Google" id="ProtNLM"/>
    </source>
</evidence>
<dbReference type="InterPro" id="IPR021791">
    <property type="entry name" value="Phage_TAC_11"/>
</dbReference>
<organism evidence="1 2">
    <name type="scientific">Falsihalocynthiibacter arcticus</name>
    <dbReference type="NCBI Taxonomy" id="1579316"/>
    <lineage>
        <taxon>Bacteria</taxon>
        <taxon>Pseudomonadati</taxon>
        <taxon>Pseudomonadota</taxon>
        <taxon>Alphaproteobacteria</taxon>
        <taxon>Rhodobacterales</taxon>
        <taxon>Roseobacteraceae</taxon>
        <taxon>Falsihalocynthiibacter</taxon>
    </lineage>
</organism>
<dbReference type="Proteomes" id="UP000070371">
    <property type="component" value="Chromosome"/>
</dbReference>
<keyword evidence="2" id="KW-1185">Reference proteome</keyword>
<proteinExistence type="predicted"/>
<evidence type="ECO:0000313" key="1">
    <source>
        <dbReference type="EMBL" id="AML52401.1"/>
    </source>
</evidence>
<accession>A0A126V247</accession>